<dbReference type="SUPFAM" id="SSF53187">
    <property type="entry name" value="Zn-dependent exopeptidases"/>
    <property type="match status" value="1"/>
</dbReference>
<comment type="caution">
    <text evidence="9">The sequence shown here is derived from an EMBL/GenBank/DDBJ whole genome shotgun (WGS) entry which is preliminary data.</text>
</comment>
<evidence type="ECO:0000256" key="2">
    <source>
        <dbReference type="ARBA" id="ARBA00001947"/>
    </source>
</evidence>
<evidence type="ECO:0000256" key="3">
    <source>
        <dbReference type="ARBA" id="ARBA00006247"/>
    </source>
</evidence>
<dbReference type="AlphaFoldDB" id="A0A7W5Z156"/>
<comment type="cofactor">
    <cofactor evidence="2">
        <name>Zn(2+)</name>
        <dbReference type="ChEBI" id="CHEBI:29105"/>
    </cofactor>
</comment>
<dbReference type="InterPro" id="IPR002933">
    <property type="entry name" value="Peptidase_M20"/>
</dbReference>
<dbReference type="Gene3D" id="3.30.70.360">
    <property type="match status" value="1"/>
</dbReference>
<proteinExistence type="inferred from homology"/>
<protein>
    <submittedName>
        <fullName evidence="9">Acetylornithine deacetylase</fullName>
        <ecNumber evidence="9">3.5.1.16</ecNumber>
    </submittedName>
</protein>
<dbReference type="InterPro" id="IPR011650">
    <property type="entry name" value="Peptidase_M20_dimer"/>
</dbReference>
<keyword evidence="4" id="KW-0479">Metal-binding</keyword>
<keyword evidence="7" id="KW-0170">Cobalt</keyword>
<dbReference type="InterPro" id="IPR036264">
    <property type="entry name" value="Bact_exopeptidase_dim_dom"/>
</dbReference>
<name>A0A7W5Z156_9HYPH</name>
<dbReference type="Pfam" id="PF07687">
    <property type="entry name" value="M20_dimer"/>
    <property type="match status" value="1"/>
</dbReference>
<dbReference type="EMBL" id="JACICC010000001">
    <property type="protein sequence ID" value="MBB3808049.1"/>
    <property type="molecule type" value="Genomic_DNA"/>
</dbReference>
<dbReference type="GO" id="GO:0008777">
    <property type="term" value="F:acetylornithine deacetylase activity"/>
    <property type="evidence" value="ECO:0007669"/>
    <property type="project" value="UniProtKB-EC"/>
</dbReference>
<dbReference type="InterPro" id="IPR010182">
    <property type="entry name" value="ArgE/DapE"/>
</dbReference>
<dbReference type="RefSeq" id="WP_183750097.1">
    <property type="nucleotide sequence ID" value="NZ_JACICC010000001.1"/>
</dbReference>
<dbReference type="NCBIfam" id="TIGR01910">
    <property type="entry name" value="DapE-ArgE"/>
    <property type="match status" value="1"/>
</dbReference>
<organism evidence="9 10">
    <name type="scientific">Pseudochelatococcus contaminans</name>
    <dbReference type="NCBI Taxonomy" id="1538103"/>
    <lineage>
        <taxon>Bacteria</taxon>
        <taxon>Pseudomonadati</taxon>
        <taxon>Pseudomonadota</taxon>
        <taxon>Alphaproteobacteria</taxon>
        <taxon>Hyphomicrobiales</taxon>
        <taxon>Chelatococcaceae</taxon>
        <taxon>Pseudochelatococcus</taxon>
    </lineage>
</organism>
<evidence type="ECO:0000256" key="6">
    <source>
        <dbReference type="ARBA" id="ARBA00022833"/>
    </source>
</evidence>
<feature type="domain" description="Peptidase M20 dimerisation" evidence="8">
    <location>
        <begin position="206"/>
        <end position="321"/>
    </location>
</feature>
<dbReference type="Proteomes" id="UP000537592">
    <property type="component" value="Unassembled WGS sequence"/>
</dbReference>
<dbReference type="SUPFAM" id="SSF55031">
    <property type="entry name" value="Bacterial exopeptidase dimerisation domain"/>
    <property type="match status" value="1"/>
</dbReference>
<dbReference type="InterPro" id="IPR033687">
    <property type="entry name" value="YodQ-like"/>
</dbReference>
<evidence type="ECO:0000256" key="5">
    <source>
        <dbReference type="ARBA" id="ARBA00022801"/>
    </source>
</evidence>
<dbReference type="Pfam" id="PF01546">
    <property type="entry name" value="Peptidase_M20"/>
    <property type="match status" value="1"/>
</dbReference>
<keyword evidence="10" id="KW-1185">Reference proteome</keyword>
<dbReference type="NCBIfam" id="NF005306">
    <property type="entry name" value="PRK06837.1"/>
    <property type="match status" value="1"/>
</dbReference>
<dbReference type="Gene3D" id="3.40.630.10">
    <property type="entry name" value="Zn peptidases"/>
    <property type="match status" value="1"/>
</dbReference>
<gene>
    <name evidence="9" type="ORF">FHS81_000103</name>
</gene>
<evidence type="ECO:0000256" key="4">
    <source>
        <dbReference type="ARBA" id="ARBA00022723"/>
    </source>
</evidence>
<comment type="cofactor">
    <cofactor evidence="1">
        <name>Co(2+)</name>
        <dbReference type="ChEBI" id="CHEBI:48828"/>
    </cofactor>
</comment>
<keyword evidence="5 9" id="KW-0378">Hydrolase</keyword>
<keyword evidence="6" id="KW-0862">Zinc</keyword>
<evidence type="ECO:0000256" key="1">
    <source>
        <dbReference type="ARBA" id="ARBA00001941"/>
    </source>
</evidence>
<dbReference type="GO" id="GO:0046872">
    <property type="term" value="F:metal ion binding"/>
    <property type="evidence" value="ECO:0007669"/>
    <property type="project" value="UniProtKB-KW"/>
</dbReference>
<dbReference type="PANTHER" id="PTHR43808">
    <property type="entry name" value="ACETYLORNITHINE DEACETYLASE"/>
    <property type="match status" value="1"/>
</dbReference>
<evidence type="ECO:0000256" key="7">
    <source>
        <dbReference type="ARBA" id="ARBA00023285"/>
    </source>
</evidence>
<dbReference type="PANTHER" id="PTHR43808:SF25">
    <property type="entry name" value="PEPTIDASE M20 DIMERISATION DOMAIN-CONTAINING PROTEIN"/>
    <property type="match status" value="1"/>
</dbReference>
<sequence length="436" mass="47520">MKFDATIRQRIIDAVDAGFDDQLAFTADMVRFDSTRGNEAAMQQFMADALRARGYAVDHWKIEVDDIKDLRGFAPVEFVDYAQAFNVVGTLTPKEVKGRSLIINGHVDVVPPCDTDRWTTPPFQPRIAEGRMYGRGAGDMKSGLAAAIYAIEALKAVGLAPAAPIFLQSVVEEECTGNGALACIQRGYKADGALVPEPFGASIMRAEVGLMWLCLDIEGDPQHASAAFQNVGANALEKAIHIWPFIKRLEDEWNARKVNHPVYKDHPHPVRVNLGKLAGGDWVSSVPAKARMEIRLGVLEGEDLAAIRQEIRDRVAEACAADPYLANHPPKITFHGFMADGYVLEPGSDIEAAMGRAHETVFGEPVTSSISSAVTDARYFGLYQNTPSIVYGATCGLPHGIDEYVDLESLKQVTRTYALFIAEWCGLEPIQNAGAS</sequence>
<dbReference type="CDD" id="cd03895">
    <property type="entry name" value="M20_ArgE_DapE-like"/>
    <property type="match status" value="1"/>
</dbReference>
<reference evidence="9 10" key="1">
    <citation type="submission" date="2020-08" db="EMBL/GenBank/DDBJ databases">
        <title>Genomic Encyclopedia of Type Strains, Phase IV (KMG-IV): sequencing the most valuable type-strain genomes for metagenomic binning, comparative biology and taxonomic classification.</title>
        <authorList>
            <person name="Goeker M."/>
        </authorList>
    </citation>
    <scope>NUCLEOTIDE SEQUENCE [LARGE SCALE GENOMIC DNA]</scope>
    <source>
        <strain evidence="9 10">DSM 28760</strain>
    </source>
</reference>
<dbReference type="EC" id="3.5.1.16" evidence="9"/>
<evidence type="ECO:0000313" key="9">
    <source>
        <dbReference type="EMBL" id="MBB3808049.1"/>
    </source>
</evidence>
<evidence type="ECO:0000313" key="10">
    <source>
        <dbReference type="Proteomes" id="UP000537592"/>
    </source>
</evidence>
<accession>A0A7W5Z156</accession>
<comment type="similarity">
    <text evidence="3">Belongs to the peptidase M20A family.</text>
</comment>
<evidence type="ECO:0000259" key="8">
    <source>
        <dbReference type="Pfam" id="PF07687"/>
    </source>
</evidence>
<dbReference type="InterPro" id="IPR050072">
    <property type="entry name" value="Peptidase_M20A"/>
</dbReference>